<sequence length="263" mass="29346">MVHRRLTRGKWAAGFEGENLRKGDPDAGCPKPVKRSCSESAGGPERSRGLPLPLEEEWPQKRDEEALREGAESLDARDRVLDYEPCKFHRCGSSDRVAQAETYPRRGSGRKILNLEVEGLSPEGYIGAPGGRMEKDQLQRGAQANKIVQYTVTGQETGDREEERQRSPHKRPQAQDTQEILEAICGTRVALECKMGTMAMDINHLRLDLCKVAERVTSTEEEVIELKGKVQTLQATVDTLQSAATRMEICVENAEGHSHRNNL</sequence>
<proteinExistence type="predicted"/>
<accession>A0AAV7QYK5</accession>
<keyword evidence="4" id="KW-1185">Reference proteome</keyword>
<reference evidence="2" key="1">
    <citation type="journal article" date="2022" name="bioRxiv">
        <title>Sequencing and chromosome-scale assembly of the giantPleurodeles waltlgenome.</title>
        <authorList>
            <person name="Brown T."/>
            <person name="Elewa A."/>
            <person name="Iarovenko S."/>
            <person name="Subramanian E."/>
            <person name="Araus A.J."/>
            <person name="Petzold A."/>
            <person name="Susuki M."/>
            <person name="Suzuki K.-i.T."/>
            <person name="Hayashi T."/>
            <person name="Toyoda A."/>
            <person name="Oliveira C."/>
            <person name="Osipova E."/>
            <person name="Leigh N.D."/>
            <person name="Simon A."/>
            <person name="Yun M.H."/>
        </authorList>
    </citation>
    <scope>NUCLEOTIDE SEQUENCE</scope>
    <source>
        <strain evidence="2">20211129_DDA</strain>
        <tissue evidence="2">Liver</tissue>
    </source>
</reference>
<protein>
    <submittedName>
        <fullName evidence="2">Uncharacterized protein</fullName>
    </submittedName>
</protein>
<dbReference type="EMBL" id="JANPWB010000010">
    <property type="protein sequence ID" value="KAJ1144498.1"/>
    <property type="molecule type" value="Genomic_DNA"/>
</dbReference>
<gene>
    <name evidence="2" type="ORF">NDU88_010795</name>
    <name evidence="3" type="ORF">NDU88_010796</name>
</gene>
<feature type="region of interest" description="Disordered" evidence="1">
    <location>
        <begin position="13"/>
        <end position="73"/>
    </location>
</feature>
<evidence type="ECO:0000313" key="2">
    <source>
        <dbReference type="EMBL" id="KAJ1144497.1"/>
    </source>
</evidence>
<evidence type="ECO:0000313" key="3">
    <source>
        <dbReference type="EMBL" id="KAJ1144498.1"/>
    </source>
</evidence>
<dbReference type="Proteomes" id="UP001066276">
    <property type="component" value="Chromosome 6"/>
</dbReference>
<feature type="compositionally biased region" description="Basic and acidic residues" evidence="1">
    <location>
        <begin position="58"/>
        <end position="73"/>
    </location>
</feature>
<feature type="compositionally biased region" description="Basic and acidic residues" evidence="1">
    <location>
        <begin position="157"/>
        <end position="166"/>
    </location>
</feature>
<feature type="region of interest" description="Disordered" evidence="1">
    <location>
        <begin position="151"/>
        <end position="177"/>
    </location>
</feature>
<dbReference type="EMBL" id="JANPWB010000010">
    <property type="protein sequence ID" value="KAJ1144497.1"/>
    <property type="molecule type" value="Genomic_DNA"/>
</dbReference>
<organism evidence="2 4">
    <name type="scientific">Pleurodeles waltl</name>
    <name type="common">Iberian ribbed newt</name>
    <dbReference type="NCBI Taxonomy" id="8319"/>
    <lineage>
        <taxon>Eukaryota</taxon>
        <taxon>Metazoa</taxon>
        <taxon>Chordata</taxon>
        <taxon>Craniata</taxon>
        <taxon>Vertebrata</taxon>
        <taxon>Euteleostomi</taxon>
        <taxon>Amphibia</taxon>
        <taxon>Batrachia</taxon>
        <taxon>Caudata</taxon>
        <taxon>Salamandroidea</taxon>
        <taxon>Salamandridae</taxon>
        <taxon>Pleurodelinae</taxon>
        <taxon>Pleurodeles</taxon>
    </lineage>
</organism>
<comment type="caution">
    <text evidence="2">The sequence shown here is derived from an EMBL/GenBank/DDBJ whole genome shotgun (WGS) entry which is preliminary data.</text>
</comment>
<evidence type="ECO:0000313" key="4">
    <source>
        <dbReference type="Proteomes" id="UP001066276"/>
    </source>
</evidence>
<evidence type="ECO:0000256" key="1">
    <source>
        <dbReference type="SAM" id="MobiDB-lite"/>
    </source>
</evidence>
<name>A0AAV7QYK5_PLEWA</name>
<dbReference type="AlphaFoldDB" id="A0AAV7QYK5"/>